<reference evidence="2" key="2">
    <citation type="journal article" date="2007" name="Science">
        <title>Draft genome sequence of the sexually transmitted pathogen Trichomonas vaginalis.</title>
        <authorList>
            <person name="Carlton J.M."/>
            <person name="Hirt R.P."/>
            <person name="Silva J.C."/>
            <person name="Delcher A.L."/>
            <person name="Schatz M."/>
            <person name="Zhao Q."/>
            <person name="Wortman J.R."/>
            <person name="Bidwell S.L."/>
            <person name="Alsmark U.C.M."/>
            <person name="Besteiro S."/>
            <person name="Sicheritz-Ponten T."/>
            <person name="Noel C.J."/>
            <person name="Dacks J.B."/>
            <person name="Foster P.G."/>
            <person name="Simillion C."/>
            <person name="Van de Peer Y."/>
            <person name="Miranda-Saavedra D."/>
            <person name="Barton G.J."/>
            <person name="Westrop G.D."/>
            <person name="Mueller S."/>
            <person name="Dessi D."/>
            <person name="Fiori P.L."/>
            <person name="Ren Q."/>
            <person name="Paulsen I."/>
            <person name="Zhang H."/>
            <person name="Bastida-Corcuera F.D."/>
            <person name="Simoes-Barbosa A."/>
            <person name="Brown M.T."/>
            <person name="Hayes R.D."/>
            <person name="Mukherjee M."/>
            <person name="Okumura C.Y."/>
            <person name="Schneider R."/>
            <person name="Smith A.J."/>
            <person name="Vanacova S."/>
            <person name="Villalvazo M."/>
            <person name="Haas B.J."/>
            <person name="Pertea M."/>
            <person name="Feldblyum T.V."/>
            <person name="Utterback T.R."/>
            <person name="Shu C.L."/>
            <person name="Osoegawa K."/>
            <person name="de Jong P.J."/>
            <person name="Hrdy I."/>
            <person name="Horvathova L."/>
            <person name="Zubacova Z."/>
            <person name="Dolezal P."/>
            <person name="Malik S.B."/>
            <person name="Logsdon J.M. Jr."/>
            <person name="Henze K."/>
            <person name="Gupta A."/>
            <person name="Wang C.C."/>
            <person name="Dunne R.L."/>
            <person name="Upcroft J.A."/>
            <person name="Upcroft P."/>
            <person name="White O."/>
            <person name="Salzberg S.L."/>
            <person name="Tang P."/>
            <person name="Chiu C.-H."/>
            <person name="Lee Y.-S."/>
            <person name="Embley T.M."/>
            <person name="Coombs G.H."/>
            <person name="Mottram J.C."/>
            <person name="Tachezy J."/>
            <person name="Fraser-Liggett C.M."/>
            <person name="Johnson P.J."/>
        </authorList>
    </citation>
    <scope>NUCLEOTIDE SEQUENCE [LARGE SCALE GENOMIC DNA]</scope>
    <source>
        <strain evidence="2">G3</strain>
    </source>
</reference>
<dbReference type="VEuPathDB" id="TrichDB:TVAG_397580"/>
<dbReference type="Proteomes" id="UP000001542">
    <property type="component" value="Unassembled WGS sequence"/>
</dbReference>
<accession>A2G6R4</accession>
<protein>
    <submittedName>
        <fullName evidence="2">Uncharacterized protein</fullName>
    </submittedName>
</protein>
<evidence type="ECO:0000313" key="3">
    <source>
        <dbReference type="Proteomes" id="UP000001542"/>
    </source>
</evidence>
<evidence type="ECO:0000313" key="2">
    <source>
        <dbReference type="EMBL" id="EAX87152.1"/>
    </source>
</evidence>
<name>A2G6R4_TRIV3</name>
<dbReference type="EMBL" id="DS114551">
    <property type="protein sequence ID" value="EAX86891.1"/>
    <property type="molecule type" value="Genomic_DNA"/>
</dbReference>
<dbReference type="KEGG" id="tva:4744801"/>
<proteinExistence type="predicted"/>
<dbReference type="VEuPathDB" id="TrichDB:TVAGG3_0806240"/>
<organism evidence="2 3">
    <name type="scientific">Trichomonas vaginalis (strain ATCC PRA-98 / G3)</name>
    <dbReference type="NCBI Taxonomy" id="412133"/>
    <lineage>
        <taxon>Eukaryota</taxon>
        <taxon>Metamonada</taxon>
        <taxon>Parabasalia</taxon>
        <taxon>Trichomonadida</taxon>
        <taxon>Trichomonadidae</taxon>
        <taxon>Trichomonas</taxon>
    </lineage>
</organism>
<dbReference type="RefSeq" id="XP_001299821.1">
    <property type="nucleotide sequence ID" value="XM_001299820.1"/>
</dbReference>
<evidence type="ECO:0000313" key="1">
    <source>
        <dbReference type="EMBL" id="EAX86891.1"/>
    </source>
</evidence>
<gene>
    <name evidence="2" type="ORF">TVAG_330200</name>
    <name evidence="1" type="ORF">TVAG_397580</name>
</gene>
<keyword evidence="3" id="KW-1185">Reference proteome</keyword>
<sequence>MNDVTEVFTDPKALTTSVFPPKIKAFMNYFDDFSKQCYKSAVEHVSQKRANKLKADDTKTTEHDDLIEYFQSFSLQEIANKIKDFQLYNKTNAFNDLFRDKLNELLNEPPGHLGMKILISTLFCDISLIAHFLHSSEKFSNHEDYDFCRSATKMLINSPQPPLFYPNILAEPTQSIEIPEIVPVVPTSIAIVDSSFYIGMPDKHLAIVEVKGDKTIASKIIPFEVFSVPFSIVTKGKVLVFVAKDLPPLKLTNGHFYNLQVKFPFSSVFNKSLIANFEPPTISDGNKFYCVRFGDNPSISTYIIDDLIIRYQDSVGLVKNDQEMIPPFTELLPLSQKNIASMSVNGTFINFILFQDGVRVCRIFNVITGYHLKDVLLTSDMPFNSMIFDPQRLGIWILTDSTLNFYKNYSNISHSMINYIIPKFRSDYSTAKDKSQLQIYTSALSTYTQQLIGSNSPDLVFRFTGKGTNCLEYTVIQFIKEKNFNLAQMFMIYLPLNYAQPTFREEYSSQLLNLLNSCYSDTNYKQLHKTIVYLFLSSLDHFIMTDKRISEILLQKILSSADKYYVLIFRYMDTSKSFLSIMKPNQLSVFVNFIFSYDLKIPDFIYGILYSIQAHACCSQDPVLINMLLQEFSTRLLQTFTETNDFQNTIITILIEKFVACLSHLAKRFLEFYKLSFNLFGLSSALTKYIDDGNCKMLNKLIFEFKFSAFMIAANQLRSKHFIISKNIQLNEFADGKYTFNHQIPDCFKNILEQIFKQSIVYSQTPKYIQKKVDKLCELIENNPDQKDLFMARANSLIPILPQPFYSVVGHLSGHEAKIFIKKSEIPITDVVKIMMEHFDTKNNLDLLFFDHVQHIFQKHYDKFYYIDLQKLQEFIMKFYLDIKFPIPLLKYSKCKLIYSMKDILAGDINNQYERFWELVDMSNLVDVFTQQINNTPNDIYFSKELRVQLIDILLMAKLIIKNRKTLDPVTSKVLEICKHVFYSGYAPNIKICLEIYEMLFEYDTKSTEFLSYCINVIGNTMFMHDICIDQSNFAGILHIANLFAIFFRRYLKHKEIYNEFINMLRNPSKQVQLLLLIICNNYFNVPTYGQKVEVMQDGKLISGTVDKLHLPNVLIINNENNEKISINPENILKTVVKEHQDFDISLFKDDFKLILDIFENFENDQSIFRPFYFASLATFCEIDEFAQNMSEKLIQKIIEYSSLPKRNYENLEMIFMNSLTIYTSPLPFFAFDSEKVEIIDNKTSIINYLAKFDKFSFDDSLISMEEPSKFISTPLPLCIPFEIDFESFENSEKENFQIFVTFLGEKDNSRFLTEKTGHKTNLKIVCDPTSKLLAVGEDNYLIQPCVDICYITILLSADVFINYHVGIDFCYTKQTKWPEIFKIPKLKKEKIEEIPFEDSISNLWSIMNDYSLELSSKYCRQSLSCLINQRKQDFRLISSFVFNQIFEIEKFKNLISEELIEAVFEMCEKKYDEMKQLNISFNNNSAYFSDEKEENSLEIRENVYLNIPENENSETIISFKSILNDCLTIVSFISKDKEDFLERIKSFEQYFSDFEDFTHIKDIFIQSKY</sequence>
<dbReference type="EMBL" id="DS114501">
    <property type="protein sequence ID" value="EAX87152.1"/>
    <property type="molecule type" value="Genomic_DNA"/>
</dbReference>
<reference evidence="2" key="1">
    <citation type="submission" date="2006-10" db="EMBL/GenBank/DDBJ databases">
        <authorList>
            <person name="Amadeo P."/>
            <person name="Zhao Q."/>
            <person name="Wortman J."/>
            <person name="Fraser-Liggett C."/>
            <person name="Carlton J."/>
        </authorList>
    </citation>
    <scope>NUCLEOTIDE SEQUENCE</scope>
    <source>
        <strain evidence="2">G3</strain>
    </source>
</reference>